<keyword evidence="1" id="KW-0521">NADP</keyword>
<dbReference type="OrthoDB" id="2665481at2"/>
<dbReference type="SUPFAM" id="SSF51735">
    <property type="entry name" value="NAD(P)-binding Rossmann-fold domains"/>
    <property type="match status" value="1"/>
</dbReference>
<dbReference type="Pfam" id="PF13602">
    <property type="entry name" value="ADH_zinc_N_2"/>
    <property type="match status" value="1"/>
</dbReference>
<dbReference type="InterPro" id="IPR051603">
    <property type="entry name" value="Zinc-ADH_QOR/CCCR"/>
</dbReference>
<evidence type="ECO:0000313" key="3">
    <source>
        <dbReference type="EMBL" id="TMR00539.1"/>
    </source>
</evidence>
<dbReference type="Pfam" id="PF08240">
    <property type="entry name" value="ADH_N"/>
    <property type="match status" value="1"/>
</dbReference>
<dbReference type="SMART" id="SM00829">
    <property type="entry name" value="PKS_ER"/>
    <property type="match status" value="1"/>
</dbReference>
<dbReference type="GO" id="GO:0016491">
    <property type="term" value="F:oxidoreductase activity"/>
    <property type="evidence" value="ECO:0007669"/>
    <property type="project" value="InterPro"/>
</dbReference>
<dbReference type="Gene3D" id="3.40.50.720">
    <property type="entry name" value="NAD(P)-binding Rossmann-like Domain"/>
    <property type="match status" value="1"/>
</dbReference>
<reference evidence="3 4" key="1">
    <citation type="submission" date="2019-05" db="EMBL/GenBank/DDBJ databases">
        <title>Draft genome sequence of Actinomadura sp. 14C53.</title>
        <authorList>
            <person name="Saricaoglu S."/>
            <person name="Isik K."/>
        </authorList>
    </citation>
    <scope>NUCLEOTIDE SEQUENCE [LARGE SCALE GENOMIC DNA]</scope>
    <source>
        <strain evidence="3 4">14C53</strain>
    </source>
</reference>
<dbReference type="RefSeq" id="WP_138646023.1">
    <property type="nucleotide sequence ID" value="NZ_VCKW01000074.1"/>
</dbReference>
<comment type="caution">
    <text evidence="3">The sequence shown here is derived from an EMBL/GenBank/DDBJ whole genome shotgun (WGS) entry which is preliminary data.</text>
</comment>
<name>A0A5C4JC13_9ACTN</name>
<keyword evidence="4" id="KW-1185">Reference proteome</keyword>
<dbReference type="PANTHER" id="PTHR44154:SF1">
    <property type="entry name" value="QUINONE OXIDOREDUCTASE"/>
    <property type="match status" value="1"/>
</dbReference>
<dbReference type="AlphaFoldDB" id="A0A5C4JC13"/>
<dbReference type="InterPro" id="IPR011032">
    <property type="entry name" value="GroES-like_sf"/>
</dbReference>
<dbReference type="EMBL" id="VCKW01000074">
    <property type="protein sequence ID" value="TMR00539.1"/>
    <property type="molecule type" value="Genomic_DNA"/>
</dbReference>
<dbReference type="CDD" id="cd05289">
    <property type="entry name" value="MDR_like_2"/>
    <property type="match status" value="1"/>
</dbReference>
<proteinExistence type="predicted"/>
<dbReference type="SUPFAM" id="SSF50129">
    <property type="entry name" value="GroES-like"/>
    <property type="match status" value="1"/>
</dbReference>
<organism evidence="3 4">
    <name type="scientific">Actinomadura soli</name>
    <dbReference type="NCBI Taxonomy" id="2508997"/>
    <lineage>
        <taxon>Bacteria</taxon>
        <taxon>Bacillati</taxon>
        <taxon>Actinomycetota</taxon>
        <taxon>Actinomycetes</taxon>
        <taxon>Streptosporangiales</taxon>
        <taxon>Thermomonosporaceae</taxon>
        <taxon>Actinomadura</taxon>
    </lineage>
</organism>
<accession>A0A5C4JC13</accession>
<dbReference type="Proteomes" id="UP000309174">
    <property type="component" value="Unassembled WGS sequence"/>
</dbReference>
<dbReference type="InterPro" id="IPR036291">
    <property type="entry name" value="NAD(P)-bd_dom_sf"/>
</dbReference>
<dbReference type="PANTHER" id="PTHR44154">
    <property type="entry name" value="QUINONE OXIDOREDUCTASE"/>
    <property type="match status" value="1"/>
</dbReference>
<evidence type="ECO:0000256" key="1">
    <source>
        <dbReference type="ARBA" id="ARBA00022857"/>
    </source>
</evidence>
<evidence type="ECO:0000259" key="2">
    <source>
        <dbReference type="SMART" id="SM00829"/>
    </source>
</evidence>
<gene>
    <name evidence="3" type="ORF">ETD83_16555</name>
</gene>
<sequence>MKAVVFSRYGGPEVLEVRDVPEPKLGPESVLVDVRTVSVNPVDWQIAAGHLDSRFDVRFPVIPGWDVAGVVAEIGPTVTEFAVGDEVIGYVREDSIGRGTYAERVAAPLRTVARKPMNLGWEQAAAMPIAGLTAYQSLVRTLRVGPGDTVLIQAAAGGVGSFAVQIAVAMGARVIGSASDRNHDYLRQIGAEPVAYGPGLNECVRALTPQGVTAILDMYGGQTLTSSLDLLSDESKGRVVSLTNDGILEQGGTFVFARPSKADLDQLTRMAESGVLTPEISTVMDVTDAAEAFRLSQTGHVRGKIVLRVMGRLSAAIH</sequence>
<feature type="domain" description="Enoyl reductase (ER)" evidence="2">
    <location>
        <begin position="10"/>
        <end position="307"/>
    </location>
</feature>
<protein>
    <submittedName>
        <fullName evidence="3">NADP-dependent oxidoreductase</fullName>
    </submittedName>
</protein>
<dbReference type="InterPro" id="IPR013154">
    <property type="entry name" value="ADH-like_N"/>
</dbReference>
<dbReference type="InterPro" id="IPR020843">
    <property type="entry name" value="ER"/>
</dbReference>
<dbReference type="Gene3D" id="3.90.180.10">
    <property type="entry name" value="Medium-chain alcohol dehydrogenases, catalytic domain"/>
    <property type="match status" value="1"/>
</dbReference>
<evidence type="ECO:0000313" key="4">
    <source>
        <dbReference type="Proteomes" id="UP000309174"/>
    </source>
</evidence>